<comment type="caution">
    <text evidence="1">The sequence shown here is derived from an EMBL/GenBank/DDBJ whole genome shotgun (WGS) entry which is preliminary data.</text>
</comment>
<evidence type="ECO:0000313" key="2">
    <source>
        <dbReference type="Proteomes" id="UP000004221"/>
    </source>
</evidence>
<proteinExistence type="predicted"/>
<organism evidence="1 2">
    <name type="scientific">Nitrolancea hollandica Lb</name>
    <dbReference type="NCBI Taxonomy" id="1129897"/>
    <lineage>
        <taxon>Bacteria</taxon>
        <taxon>Pseudomonadati</taxon>
        <taxon>Thermomicrobiota</taxon>
        <taxon>Thermomicrobia</taxon>
        <taxon>Sphaerobacterales</taxon>
        <taxon>Sphaerobacterineae</taxon>
        <taxon>Sphaerobacteraceae</taxon>
        <taxon>Nitrolancea</taxon>
    </lineage>
</organism>
<keyword evidence="2" id="KW-1185">Reference proteome</keyword>
<gene>
    <name evidence="1" type="ORF">NITHO_6460003</name>
</gene>
<accession>I4EMS0</accession>
<sequence>MPDCPNPRPGDGVFHLAGSAIRCRIDRRKAPIDDGADPHLIRDGRVSAVTFDYRVLPNPES</sequence>
<name>I4EMS0_9BACT</name>
<dbReference type="Proteomes" id="UP000004221">
    <property type="component" value="Unassembled WGS sequence"/>
</dbReference>
<dbReference type="EMBL" id="CAGS01000608">
    <property type="protein sequence ID" value="CCF85983.1"/>
    <property type="molecule type" value="Genomic_DNA"/>
</dbReference>
<protein>
    <submittedName>
        <fullName evidence="1">Uncharacterized protein</fullName>
    </submittedName>
</protein>
<evidence type="ECO:0000313" key="1">
    <source>
        <dbReference type="EMBL" id="CCF85983.1"/>
    </source>
</evidence>
<dbReference type="AlphaFoldDB" id="I4EMS0"/>
<reference evidence="1 2" key="1">
    <citation type="journal article" date="2012" name="ISME J.">
        <title>Nitrification expanded: discovery, physiology and genomics of a nitrite-oxidizing bacterium from the phylum Chloroflexi.</title>
        <authorList>
            <person name="Sorokin D.Y."/>
            <person name="Lucker S."/>
            <person name="Vejmelkova D."/>
            <person name="Kostrikina N.A."/>
            <person name="Kleerebezem R."/>
            <person name="Rijpstra W.I."/>
            <person name="Damste J.S."/>
            <person name="Le Paslier D."/>
            <person name="Muyzer G."/>
            <person name="Wagner M."/>
            <person name="van Loosdrecht M.C."/>
            <person name="Daims H."/>
        </authorList>
    </citation>
    <scope>NUCLEOTIDE SEQUENCE [LARGE SCALE GENOMIC DNA]</scope>
    <source>
        <strain evidence="2">none</strain>
    </source>
</reference>